<dbReference type="AlphaFoldDB" id="A0A4Y2A8J3"/>
<dbReference type="PANTHER" id="PTHR45930">
    <property type="entry name" value="G-PROTEIN COUPLED RECEPTOR 124-LIKE PROTEIN"/>
    <property type="match status" value="1"/>
</dbReference>
<dbReference type="InterPro" id="IPR051963">
    <property type="entry name" value="Adhesion_GPCR_A"/>
</dbReference>
<comment type="caution">
    <text evidence="3">The sequence shown here is derived from an EMBL/GenBank/DDBJ whole genome shotgun (WGS) entry which is preliminary data.</text>
</comment>
<comment type="similarity">
    <text evidence="1">Belongs to the G-protein coupled receptor 2 family. Adhesion G-protein coupled receptor (ADGR) subfamily.</text>
</comment>
<dbReference type="GO" id="GO:0007166">
    <property type="term" value="P:cell surface receptor signaling pathway"/>
    <property type="evidence" value="ECO:0007669"/>
    <property type="project" value="TreeGrafter"/>
</dbReference>
<organism evidence="3 4">
    <name type="scientific">Araneus ventricosus</name>
    <name type="common">Orbweaver spider</name>
    <name type="synonym">Epeira ventricosa</name>
    <dbReference type="NCBI Taxonomy" id="182803"/>
    <lineage>
        <taxon>Eukaryota</taxon>
        <taxon>Metazoa</taxon>
        <taxon>Ecdysozoa</taxon>
        <taxon>Arthropoda</taxon>
        <taxon>Chelicerata</taxon>
        <taxon>Arachnida</taxon>
        <taxon>Araneae</taxon>
        <taxon>Araneomorphae</taxon>
        <taxon>Entelegynae</taxon>
        <taxon>Araneoidea</taxon>
        <taxon>Araneidae</taxon>
        <taxon>Araneus</taxon>
    </lineage>
</organism>
<keyword evidence="4" id="KW-1185">Reference proteome</keyword>
<accession>A0A4Y2A8J3</accession>
<dbReference type="OrthoDB" id="7318948at2759"/>
<dbReference type="PANTHER" id="PTHR45930:SF4">
    <property type="entry name" value="ADHESION G PROTEIN-COUPLED RECEPTOR A3"/>
    <property type="match status" value="1"/>
</dbReference>
<evidence type="ECO:0000313" key="3">
    <source>
        <dbReference type="EMBL" id="GBL76103.1"/>
    </source>
</evidence>
<protein>
    <recommendedName>
        <fullName evidence="5">LRRCT domain-containing protein</fullName>
    </recommendedName>
</protein>
<dbReference type="SUPFAM" id="SSF52058">
    <property type="entry name" value="L domain-like"/>
    <property type="match status" value="1"/>
</dbReference>
<dbReference type="InterPro" id="IPR032675">
    <property type="entry name" value="LRR_dom_sf"/>
</dbReference>
<proteinExistence type="inferred from homology"/>
<name>A0A4Y2A8J3_ARAVE</name>
<gene>
    <name evidence="3" type="ORF">AVEN_234402_1</name>
</gene>
<dbReference type="InterPro" id="IPR001611">
    <property type="entry name" value="Leu-rich_rpt"/>
</dbReference>
<dbReference type="Proteomes" id="UP000499080">
    <property type="component" value="Unassembled WGS sequence"/>
</dbReference>
<reference evidence="3 4" key="1">
    <citation type="journal article" date="2019" name="Sci. Rep.">
        <title>Orb-weaving spider Araneus ventricosus genome elucidates the spidroin gene catalogue.</title>
        <authorList>
            <person name="Kono N."/>
            <person name="Nakamura H."/>
            <person name="Ohtoshi R."/>
            <person name="Moran D.A.P."/>
            <person name="Shinohara A."/>
            <person name="Yoshida Y."/>
            <person name="Fujiwara M."/>
            <person name="Mori M."/>
            <person name="Tomita M."/>
            <person name="Arakawa K."/>
        </authorList>
    </citation>
    <scope>NUCLEOTIDE SEQUENCE [LARGE SCALE GENOMIC DNA]</scope>
</reference>
<evidence type="ECO:0008006" key="5">
    <source>
        <dbReference type="Google" id="ProtNLM"/>
    </source>
</evidence>
<dbReference type="PROSITE" id="PS51450">
    <property type="entry name" value="LRR"/>
    <property type="match status" value="1"/>
</dbReference>
<dbReference type="Pfam" id="PF13855">
    <property type="entry name" value="LRR_8"/>
    <property type="match status" value="1"/>
</dbReference>
<sequence length="111" mass="12622">MFPDPALRLTVINLSYNAIDSLPEDMFTNMPGLMSILLEGNNLITVDQKTFSPVWSQLNKINLYENPMRCDCRMKWMLLLKSPKNTWAECVHPPNLAGSNLAHLKADDLKC</sequence>
<evidence type="ECO:0000256" key="1">
    <source>
        <dbReference type="ARBA" id="ARBA00007343"/>
    </source>
</evidence>
<dbReference type="GO" id="GO:0005886">
    <property type="term" value="C:plasma membrane"/>
    <property type="evidence" value="ECO:0007669"/>
    <property type="project" value="TreeGrafter"/>
</dbReference>
<dbReference type="EMBL" id="BGPR01000009">
    <property type="protein sequence ID" value="GBL76103.1"/>
    <property type="molecule type" value="Genomic_DNA"/>
</dbReference>
<evidence type="ECO:0000313" key="4">
    <source>
        <dbReference type="Proteomes" id="UP000499080"/>
    </source>
</evidence>
<keyword evidence="2" id="KW-0675">Receptor</keyword>
<evidence type="ECO:0000256" key="2">
    <source>
        <dbReference type="ARBA" id="ARBA00023170"/>
    </source>
</evidence>
<dbReference type="Gene3D" id="3.80.10.10">
    <property type="entry name" value="Ribonuclease Inhibitor"/>
    <property type="match status" value="1"/>
</dbReference>